<dbReference type="SUPFAM" id="SSF81901">
    <property type="entry name" value="HCP-like"/>
    <property type="match status" value="3"/>
</dbReference>
<dbReference type="VEuPathDB" id="FungiDB:RhiirFUN_024451"/>
<dbReference type="SUPFAM" id="SSF56112">
    <property type="entry name" value="Protein kinase-like (PK-like)"/>
    <property type="match status" value="1"/>
</dbReference>
<dbReference type="VEuPathDB" id="FungiDB:FUN_006242"/>
<dbReference type="Gene3D" id="1.10.510.10">
    <property type="entry name" value="Transferase(Phosphotransferase) domain 1"/>
    <property type="match status" value="1"/>
</dbReference>
<evidence type="ECO:0000313" key="3">
    <source>
        <dbReference type="Proteomes" id="UP000233469"/>
    </source>
</evidence>
<dbReference type="GO" id="GO:0005524">
    <property type="term" value="F:ATP binding"/>
    <property type="evidence" value="ECO:0007669"/>
    <property type="project" value="InterPro"/>
</dbReference>
<dbReference type="AlphaFoldDB" id="A0A2N1MD26"/>
<dbReference type="Gene3D" id="1.25.40.10">
    <property type="entry name" value="Tetratricopeptide repeat domain"/>
    <property type="match status" value="3"/>
</dbReference>
<dbReference type="GO" id="GO:0004672">
    <property type="term" value="F:protein kinase activity"/>
    <property type="evidence" value="ECO:0007669"/>
    <property type="project" value="InterPro"/>
</dbReference>
<dbReference type="Proteomes" id="UP000233469">
    <property type="component" value="Unassembled WGS sequence"/>
</dbReference>
<gene>
    <name evidence="2" type="ORF">RhiirC2_794689</name>
</gene>
<feature type="domain" description="Protein kinase" evidence="1">
    <location>
        <begin position="257"/>
        <end position="538"/>
    </location>
</feature>
<dbReference type="PANTHER" id="PTHR43628:SF1">
    <property type="entry name" value="CHITIN SYNTHASE REGULATORY FACTOR 2-RELATED"/>
    <property type="match status" value="1"/>
</dbReference>
<dbReference type="EMBL" id="LLXL01003001">
    <property type="protein sequence ID" value="PKK59548.1"/>
    <property type="molecule type" value="Genomic_DNA"/>
</dbReference>
<dbReference type="Pfam" id="PF00069">
    <property type="entry name" value="Pkinase"/>
    <property type="match status" value="1"/>
</dbReference>
<dbReference type="VEuPathDB" id="FungiDB:RhiirA1_535010"/>
<dbReference type="PROSITE" id="PS50011">
    <property type="entry name" value="PROTEIN_KINASE_DOM"/>
    <property type="match status" value="1"/>
</dbReference>
<evidence type="ECO:0000313" key="2">
    <source>
        <dbReference type="EMBL" id="PKK59548.1"/>
    </source>
</evidence>
<dbReference type="Pfam" id="PF08238">
    <property type="entry name" value="Sel1"/>
    <property type="match status" value="10"/>
</dbReference>
<reference evidence="2 3" key="2">
    <citation type="submission" date="2017-10" db="EMBL/GenBank/DDBJ databases">
        <title>Extensive intraspecific genome diversity in a model arbuscular mycorrhizal fungus.</title>
        <authorList>
            <person name="Chen E.C.H."/>
            <person name="Morin E."/>
            <person name="Baudet D."/>
            <person name="Noel J."/>
            <person name="Ndikumana S."/>
            <person name="Charron P."/>
            <person name="St-Onge C."/>
            <person name="Giorgi J."/>
            <person name="Grigoriev I.V."/>
            <person name="Roux C."/>
            <person name="Martin F.M."/>
            <person name="Corradi N."/>
        </authorList>
    </citation>
    <scope>NUCLEOTIDE SEQUENCE [LARGE SCALE GENOMIC DNA]</scope>
    <source>
        <strain evidence="2 3">C2</strain>
    </source>
</reference>
<dbReference type="SMART" id="SM00671">
    <property type="entry name" value="SEL1"/>
    <property type="match status" value="9"/>
</dbReference>
<dbReference type="PANTHER" id="PTHR43628">
    <property type="entry name" value="ACTIVATOR OF C KINASE PROTEIN 1-RELATED"/>
    <property type="match status" value="1"/>
</dbReference>
<dbReference type="InterPro" id="IPR000719">
    <property type="entry name" value="Prot_kinase_dom"/>
</dbReference>
<dbReference type="VEuPathDB" id="FungiDB:RhiirA1_509189"/>
<dbReference type="InterPro" id="IPR052945">
    <property type="entry name" value="Mitotic_Regulator"/>
</dbReference>
<protein>
    <submittedName>
        <fullName evidence="2">HCP-like protein</fullName>
    </submittedName>
</protein>
<dbReference type="VEuPathDB" id="FungiDB:FUN_006241"/>
<dbReference type="InterPro" id="IPR011990">
    <property type="entry name" value="TPR-like_helical_dom_sf"/>
</dbReference>
<dbReference type="InterPro" id="IPR011009">
    <property type="entry name" value="Kinase-like_dom_sf"/>
</dbReference>
<dbReference type="InterPro" id="IPR006597">
    <property type="entry name" value="Sel1-like"/>
</dbReference>
<proteinExistence type="predicted"/>
<dbReference type="SMART" id="SM00220">
    <property type="entry name" value="S_TKc"/>
    <property type="match status" value="1"/>
</dbReference>
<comment type="caution">
    <text evidence="2">The sequence shown here is derived from an EMBL/GenBank/DDBJ whole genome shotgun (WGS) entry which is preliminary data.</text>
</comment>
<dbReference type="VEuPathDB" id="FungiDB:RhiirFUN_010031"/>
<evidence type="ECO:0000259" key="1">
    <source>
        <dbReference type="PROSITE" id="PS50011"/>
    </source>
</evidence>
<feature type="non-terminal residue" evidence="2">
    <location>
        <position position="1"/>
    </location>
</feature>
<sequence length="568" mass="64108">AFELYQKSADLGNATGIYNLGDCYEKGIGIDIDERKAFELYQKSADLGNTNGINNLGYCYEKGIGTDIYEKKALYQKSADLGNTNGINNLGYCYKQGIGTDIDEKKAFELYQKSADLGNATGIYNLGDCYEKGIGIDIDERKAFELYQKSADLGNTNGINNLGYCYEKGIGTDIYEKKALYQKSADLGNTNGINNLGYCYKQGIGTDIDEKKAFELYQKSADLGNATGIYNLGDCYEKGIGTDINEKSAFELYQKSADLGNANGISNLGYCYEHGIGTDIDEKKAFELYQKAADLGNIAAQYNLAFMYEYIVKDINQAIYWYKRSALQGDQDAQNRLEQIHAILYIKVIALFAQYWSLIALKDLFKIAKFKWQDRLQLLKNIVSGLKVIHESNLTHGDFHDGNILISDDYKESFIIDLGLCKPISDLQDPNNEIYGVLPYVAPEILRGNPYIQASDIYSLSMIMWEFTSGIPPFNHEAHEHDLILRIRQEEERPKIVKSTPELQTSNNQLKNDVLEFLEAKIVQEQANTSIMQSHPKAYYTSRNLTEILFQENSDREESNQGYELMIV</sequence>
<reference evidence="2 3" key="1">
    <citation type="submission" date="2016-04" db="EMBL/GenBank/DDBJ databases">
        <title>Genome analyses suggest a sexual origin of heterokaryosis in a supposedly ancient asexual fungus.</title>
        <authorList>
            <person name="Ropars J."/>
            <person name="Sedzielewska K."/>
            <person name="Noel J."/>
            <person name="Charron P."/>
            <person name="Farinelli L."/>
            <person name="Marton T."/>
            <person name="Kruger M."/>
            <person name="Pelin A."/>
            <person name="Brachmann A."/>
            <person name="Corradi N."/>
        </authorList>
    </citation>
    <scope>NUCLEOTIDE SEQUENCE [LARGE SCALE GENOMIC DNA]</scope>
    <source>
        <strain evidence="2 3">C2</strain>
    </source>
</reference>
<accession>A0A2N1MD26</accession>
<name>A0A2N1MD26_9GLOM</name>
<organism evidence="2 3">
    <name type="scientific">Rhizophagus irregularis</name>
    <dbReference type="NCBI Taxonomy" id="588596"/>
    <lineage>
        <taxon>Eukaryota</taxon>
        <taxon>Fungi</taxon>
        <taxon>Fungi incertae sedis</taxon>
        <taxon>Mucoromycota</taxon>
        <taxon>Glomeromycotina</taxon>
        <taxon>Glomeromycetes</taxon>
        <taxon>Glomerales</taxon>
        <taxon>Glomeraceae</taxon>
        <taxon>Rhizophagus</taxon>
    </lineage>
</organism>